<dbReference type="PANTHER" id="PTHR11505">
    <property type="entry name" value="L1 TRANSPOSABLE ELEMENT-RELATED"/>
    <property type="match status" value="1"/>
</dbReference>
<keyword evidence="2" id="KW-1185">Reference proteome</keyword>
<dbReference type="EMBL" id="JANPWB010000007">
    <property type="protein sequence ID" value="KAJ1173909.1"/>
    <property type="molecule type" value="Genomic_DNA"/>
</dbReference>
<name>A0AAV7TC59_PLEWA</name>
<accession>A0AAV7TC59</accession>
<sequence length="279" mass="31951">MCRLELRVKDTEGRARRSNLRVVGFPEGAEGSNPEAFLEDWIKRALPNASLSTVFVVEHAHRALAPPPPPGAPTPAIITKVLNHRDRHTILQEVRKYGDPSYESHIICFSPDYTREVQLQRKSFMGVKRKLKELGYTYMLLFPAKLKVLHAGSSHSFQTPEAVWDWLELGSSDGTPRPQSGGVREQPAKMGNIQCALRRTTRRRRATRSAKVMVRSDGPLSLDKRRQEREEARLLVRSVGPVPPERMVDWHRIQTAQRPKSCWEWTSELDGWCCDCYWT</sequence>
<gene>
    <name evidence="1" type="ORF">NDU88_005733</name>
</gene>
<organism evidence="1 2">
    <name type="scientific">Pleurodeles waltl</name>
    <name type="common">Iberian ribbed newt</name>
    <dbReference type="NCBI Taxonomy" id="8319"/>
    <lineage>
        <taxon>Eukaryota</taxon>
        <taxon>Metazoa</taxon>
        <taxon>Chordata</taxon>
        <taxon>Craniata</taxon>
        <taxon>Vertebrata</taxon>
        <taxon>Euteleostomi</taxon>
        <taxon>Amphibia</taxon>
        <taxon>Batrachia</taxon>
        <taxon>Caudata</taxon>
        <taxon>Salamandroidea</taxon>
        <taxon>Salamandridae</taxon>
        <taxon>Pleurodelinae</taxon>
        <taxon>Pleurodeles</taxon>
    </lineage>
</organism>
<evidence type="ECO:0000313" key="1">
    <source>
        <dbReference type="EMBL" id="KAJ1173909.1"/>
    </source>
</evidence>
<dbReference type="AlphaFoldDB" id="A0AAV7TC59"/>
<protein>
    <recommendedName>
        <fullName evidence="3">LINE-1 type transposase domain-containing protein 1</fullName>
    </recommendedName>
</protein>
<dbReference type="Gene3D" id="3.30.70.1820">
    <property type="entry name" value="L1 transposable element, RRM domain"/>
    <property type="match status" value="1"/>
</dbReference>
<evidence type="ECO:0000313" key="2">
    <source>
        <dbReference type="Proteomes" id="UP001066276"/>
    </source>
</evidence>
<proteinExistence type="predicted"/>
<dbReference type="InterPro" id="IPR004244">
    <property type="entry name" value="Transposase_22"/>
</dbReference>
<reference evidence="1" key="1">
    <citation type="journal article" date="2022" name="bioRxiv">
        <title>Sequencing and chromosome-scale assembly of the giantPleurodeles waltlgenome.</title>
        <authorList>
            <person name="Brown T."/>
            <person name="Elewa A."/>
            <person name="Iarovenko S."/>
            <person name="Subramanian E."/>
            <person name="Araus A.J."/>
            <person name="Petzold A."/>
            <person name="Susuki M."/>
            <person name="Suzuki K.-i.T."/>
            <person name="Hayashi T."/>
            <person name="Toyoda A."/>
            <person name="Oliveira C."/>
            <person name="Osipova E."/>
            <person name="Leigh N.D."/>
            <person name="Simon A."/>
            <person name="Yun M.H."/>
        </authorList>
    </citation>
    <scope>NUCLEOTIDE SEQUENCE</scope>
    <source>
        <strain evidence="1">20211129_DDA</strain>
        <tissue evidence="1">Liver</tissue>
    </source>
</reference>
<evidence type="ECO:0008006" key="3">
    <source>
        <dbReference type="Google" id="ProtNLM"/>
    </source>
</evidence>
<comment type="caution">
    <text evidence="1">The sequence shown here is derived from an EMBL/GenBank/DDBJ whole genome shotgun (WGS) entry which is preliminary data.</text>
</comment>
<dbReference type="Proteomes" id="UP001066276">
    <property type="component" value="Chromosome 4_1"/>
</dbReference>